<dbReference type="EC" id="2.2.1.2" evidence="5 11"/>
<comment type="catalytic activity">
    <reaction evidence="10 11">
        <text>D-sedoheptulose 7-phosphate + D-glyceraldehyde 3-phosphate = D-erythrose 4-phosphate + beta-D-fructose 6-phosphate</text>
        <dbReference type="Rhea" id="RHEA:17053"/>
        <dbReference type="ChEBI" id="CHEBI:16897"/>
        <dbReference type="ChEBI" id="CHEBI:57483"/>
        <dbReference type="ChEBI" id="CHEBI:57634"/>
        <dbReference type="ChEBI" id="CHEBI:59776"/>
        <dbReference type="EC" id="2.2.1.2"/>
    </reaction>
</comment>
<comment type="similarity">
    <text evidence="4 11">Belongs to the transaldolase family. Type 2 subfamily.</text>
</comment>
<evidence type="ECO:0000256" key="1">
    <source>
        <dbReference type="ARBA" id="ARBA00003518"/>
    </source>
</evidence>
<dbReference type="PROSITE" id="PS01054">
    <property type="entry name" value="TRANSALDOLASE_1"/>
    <property type="match status" value="1"/>
</dbReference>
<dbReference type="RefSeq" id="WP_026936670.1">
    <property type="nucleotide sequence ID" value="NZ_CP028426.1"/>
</dbReference>
<evidence type="ECO:0000256" key="9">
    <source>
        <dbReference type="ARBA" id="ARBA00023270"/>
    </source>
</evidence>
<comment type="function">
    <text evidence="1 11">Transaldolase is important for the balance of metabolites in the pentose-phosphate pathway.</text>
</comment>
<keyword evidence="7 11" id="KW-0808">Transferase</keyword>
<keyword evidence="13" id="KW-1185">Reference proteome</keyword>
<keyword evidence="9 11" id="KW-0704">Schiff base</keyword>
<evidence type="ECO:0000256" key="6">
    <source>
        <dbReference type="ARBA" id="ARBA00022490"/>
    </source>
</evidence>
<dbReference type="InterPro" id="IPR004732">
    <property type="entry name" value="Transaldolase_2"/>
</dbReference>
<reference evidence="12" key="1">
    <citation type="submission" date="2018-03" db="EMBL/GenBank/DDBJ databases">
        <authorList>
            <person name="Nunes O.C."/>
            <person name="Lopes A.R."/>
            <person name="Froufe H."/>
            <person name="Munoz-Merida A."/>
            <person name="Barroso C."/>
            <person name="Egas C."/>
        </authorList>
    </citation>
    <scope>NUCLEOTIDE SEQUENCE</scope>
    <source>
        <strain evidence="12">ON4</strain>
    </source>
</reference>
<dbReference type="SUPFAM" id="SSF51569">
    <property type="entry name" value="Aldolase"/>
    <property type="match status" value="1"/>
</dbReference>
<dbReference type="PIRSF" id="PIRSF036915">
    <property type="entry name" value="Trnald_Bac_Plnt"/>
    <property type="match status" value="1"/>
</dbReference>
<comment type="subcellular location">
    <subcellularLocation>
        <location evidence="2 11">Cytoplasm</location>
    </subcellularLocation>
</comment>
<keyword evidence="8 11" id="KW-0570">Pentose shunt</keyword>
<dbReference type="NCBIfam" id="NF002881">
    <property type="entry name" value="PRK03343.1"/>
    <property type="match status" value="1"/>
</dbReference>
<evidence type="ECO:0000256" key="2">
    <source>
        <dbReference type="ARBA" id="ARBA00004496"/>
    </source>
</evidence>
<dbReference type="Gene3D" id="3.20.20.70">
    <property type="entry name" value="Aldolase class I"/>
    <property type="match status" value="1"/>
</dbReference>
<dbReference type="CDD" id="cd00955">
    <property type="entry name" value="Transaldolase_like"/>
    <property type="match status" value="1"/>
</dbReference>
<dbReference type="EMBL" id="PXVD01000009">
    <property type="protein sequence ID" value="MDJ1371115.1"/>
    <property type="molecule type" value="Genomic_DNA"/>
</dbReference>
<evidence type="ECO:0000256" key="7">
    <source>
        <dbReference type="ARBA" id="ARBA00022679"/>
    </source>
</evidence>
<gene>
    <name evidence="11 12" type="primary">tal</name>
    <name evidence="12" type="ORF">C7K25_07010</name>
</gene>
<evidence type="ECO:0000313" key="13">
    <source>
        <dbReference type="Proteomes" id="UP001170379"/>
    </source>
</evidence>
<evidence type="ECO:0000256" key="8">
    <source>
        <dbReference type="ARBA" id="ARBA00023126"/>
    </source>
</evidence>
<dbReference type="InterPro" id="IPR001585">
    <property type="entry name" value="TAL/FSA"/>
</dbReference>
<evidence type="ECO:0000256" key="3">
    <source>
        <dbReference type="ARBA" id="ARBA00004857"/>
    </source>
</evidence>
<feature type="active site" description="Schiff-base intermediate with substrate" evidence="11">
    <location>
        <position position="141"/>
    </location>
</feature>
<dbReference type="HAMAP" id="MF_00493">
    <property type="entry name" value="Transaldolase_2"/>
    <property type="match status" value="1"/>
</dbReference>
<name>A0ABT7C7S3_9MICO</name>
<evidence type="ECO:0000256" key="11">
    <source>
        <dbReference type="HAMAP-Rule" id="MF_00493"/>
    </source>
</evidence>
<keyword evidence="6 11" id="KW-0963">Cytoplasm</keyword>
<dbReference type="Pfam" id="PF00923">
    <property type="entry name" value="TAL_FSA"/>
    <property type="match status" value="1"/>
</dbReference>
<evidence type="ECO:0000256" key="4">
    <source>
        <dbReference type="ARBA" id="ARBA00008426"/>
    </source>
</evidence>
<organism evidence="12 13">
    <name type="scientific">Gulosibacter molinativorax</name>
    <dbReference type="NCBI Taxonomy" id="256821"/>
    <lineage>
        <taxon>Bacteria</taxon>
        <taxon>Bacillati</taxon>
        <taxon>Actinomycetota</taxon>
        <taxon>Actinomycetes</taxon>
        <taxon>Micrococcales</taxon>
        <taxon>Microbacteriaceae</taxon>
        <taxon>Gulosibacter</taxon>
    </lineage>
</organism>
<dbReference type="Proteomes" id="UP001170379">
    <property type="component" value="Unassembled WGS sequence"/>
</dbReference>
<evidence type="ECO:0000313" key="12">
    <source>
        <dbReference type="EMBL" id="MDJ1371115.1"/>
    </source>
</evidence>
<dbReference type="PANTHER" id="PTHR10683">
    <property type="entry name" value="TRANSALDOLASE"/>
    <property type="match status" value="1"/>
</dbReference>
<comment type="pathway">
    <text evidence="3 11">Carbohydrate degradation; pentose phosphate pathway; D-glyceraldehyde 3-phosphate and beta-D-fructose 6-phosphate from D-ribose 5-phosphate and D-xylulose 5-phosphate (non-oxidative stage): step 2/3.</text>
</comment>
<protein>
    <recommendedName>
        <fullName evidence="5 11">Transaldolase</fullName>
        <ecNumber evidence="5 11">2.2.1.2</ecNumber>
    </recommendedName>
</protein>
<accession>A0ABT7C7S3</accession>
<proteinExistence type="inferred from homology"/>
<evidence type="ECO:0000256" key="5">
    <source>
        <dbReference type="ARBA" id="ARBA00013151"/>
    </source>
</evidence>
<evidence type="ECO:0000256" key="10">
    <source>
        <dbReference type="ARBA" id="ARBA00048810"/>
    </source>
</evidence>
<dbReference type="InterPro" id="IPR013785">
    <property type="entry name" value="Aldolase_TIM"/>
</dbReference>
<dbReference type="PANTHER" id="PTHR10683:SF31">
    <property type="entry name" value="TRANSALDOLASE"/>
    <property type="match status" value="1"/>
</dbReference>
<reference evidence="12" key="2">
    <citation type="journal article" date="2022" name="Sci. Rep.">
        <title>In silico prediction of the enzymes involved in the degradation of the herbicide molinate by Gulosibacter molinativorax ON4T.</title>
        <authorList>
            <person name="Lopes A.R."/>
            <person name="Bunin E."/>
            <person name="Viana A.T."/>
            <person name="Froufe H."/>
            <person name="Munoz-Merida A."/>
            <person name="Pinho D."/>
            <person name="Figueiredo J."/>
            <person name="Barroso C."/>
            <person name="Vaz-Moreira I."/>
            <person name="Bellanger X."/>
            <person name="Egas C."/>
            <person name="Nunes O.C."/>
        </authorList>
    </citation>
    <scope>NUCLEOTIDE SEQUENCE</scope>
    <source>
        <strain evidence="12">ON4</strain>
    </source>
</reference>
<comment type="caution">
    <text evidence="12">The sequence shown here is derived from an EMBL/GenBank/DDBJ whole genome shotgun (WGS) entry which is preliminary data.</text>
</comment>
<dbReference type="NCBIfam" id="TIGR00876">
    <property type="entry name" value="tal_mycobact"/>
    <property type="match status" value="1"/>
</dbReference>
<sequence>MTNNNTEALAQAGVSIWLDDLSRERLDSGSLSDLIAERNVVGVTTNPSIFSNALAAGHAYADQVKELAANGTGVDEAIIEITTEDVRRACDVLRPQYDATDGVDGRVSIEVSPLLANDTEGTIAEAKLLHEKVDRENVLIKIPATEAGLPAITEATASGISVNVTLIFSLPRYREVINAYYTGLEQALERGVDISKVHSVASFFVSRVDVEIDKRLDALGTDEATALKGKAGVANARLAYQVFEDAIGSERAKSLETAGARLQRPLWASTGVKDPSLPDTLYVVDLVAPNTVNTMPEKTLEAVADHGEIRGDVVSDSYHEANKLLDAIDDQGISYTEVTQLLEDEGVEKFVVAWNELKGTVSAQLEQAR</sequence>
<dbReference type="InterPro" id="IPR018225">
    <property type="entry name" value="Transaldolase_AS"/>
</dbReference>